<keyword evidence="8 13" id="KW-0472">Membrane</keyword>
<dbReference type="Pfam" id="PF10613">
    <property type="entry name" value="Lig_chan-Glu_bd"/>
    <property type="match status" value="1"/>
</dbReference>
<evidence type="ECO:0000256" key="2">
    <source>
        <dbReference type="ARBA" id="ARBA00008685"/>
    </source>
</evidence>
<evidence type="ECO:0000256" key="3">
    <source>
        <dbReference type="ARBA" id="ARBA00022448"/>
    </source>
</evidence>
<evidence type="ECO:0000256" key="8">
    <source>
        <dbReference type="ARBA" id="ARBA00023136"/>
    </source>
</evidence>
<evidence type="ECO:0000256" key="6">
    <source>
        <dbReference type="ARBA" id="ARBA00022989"/>
    </source>
</evidence>
<evidence type="ECO:0000313" key="17">
    <source>
        <dbReference type="RefSeq" id="XP_046597981.1"/>
    </source>
</evidence>
<feature type="domain" description="Ionotropic glutamate receptor C-terminal" evidence="14">
    <location>
        <begin position="358"/>
        <end position="624"/>
    </location>
</feature>
<dbReference type="InterPro" id="IPR019594">
    <property type="entry name" value="Glu/Gly-bd"/>
</dbReference>
<dbReference type="SUPFAM" id="SSF53850">
    <property type="entry name" value="Periplasmic binding protein-like II"/>
    <property type="match status" value="1"/>
</dbReference>
<dbReference type="InterPro" id="IPR001320">
    <property type="entry name" value="Iontro_rcpt_C"/>
</dbReference>
<evidence type="ECO:0000256" key="9">
    <source>
        <dbReference type="ARBA" id="ARBA00023170"/>
    </source>
</evidence>
<evidence type="ECO:0000256" key="5">
    <source>
        <dbReference type="ARBA" id="ARBA00022692"/>
    </source>
</evidence>
<feature type="transmembrane region" description="Helical" evidence="13">
    <location>
        <begin position="359"/>
        <end position="380"/>
    </location>
</feature>
<dbReference type="Gene3D" id="1.10.287.70">
    <property type="match status" value="1"/>
</dbReference>
<dbReference type="PANTHER" id="PTHR42643:SF40">
    <property type="entry name" value="IONOTROPIC RECEPTOR 41A-RELATED"/>
    <property type="match status" value="1"/>
</dbReference>
<evidence type="ECO:0000313" key="16">
    <source>
        <dbReference type="Proteomes" id="UP000829291"/>
    </source>
</evidence>
<dbReference type="GeneID" id="124294804"/>
<evidence type="ECO:0000256" key="11">
    <source>
        <dbReference type="ARBA" id="ARBA00023286"/>
    </source>
</evidence>
<evidence type="ECO:0000259" key="15">
    <source>
        <dbReference type="Pfam" id="PF10613"/>
    </source>
</evidence>
<evidence type="ECO:0000256" key="10">
    <source>
        <dbReference type="ARBA" id="ARBA00023180"/>
    </source>
</evidence>
<keyword evidence="7" id="KW-0406">Ion transport</keyword>
<feature type="transmembrane region" description="Helical" evidence="13">
    <location>
        <begin position="617"/>
        <end position="636"/>
    </location>
</feature>
<dbReference type="PANTHER" id="PTHR42643">
    <property type="entry name" value="IONOTROPIC RECEPTOR 20A-RELATED"/>
    <property type="match status" value="1"/>
</dbReference>
<accession>A0ABM3GCJ8</accession>
<dbReference type="RefSeq" id="XP_046597981.1">
    <property type="nucleotide sequence ID" value="XM_046742025.1"/>
</dbReference>
<protein>
    <submittedName>
        <fullName evidence="17">Uncharacterized protein LOC124294804 isoform X1</fullName>
    </submittedName>
</protein>
<feature type="transmembrane region" description="Helical" evidence="13">
    <location>
        <begin position="392"/>
        <end position="411"/>
    </location>
</feature>
<name>A0ABM3GCJ8_NEOLC</name>
<evidence type="ECO:0000256" key="7">
    <source>
        <dbReference type="ARBA" id="ARBA00023065"/>
    </source>
</evidence>
<proteinExistence type="inferred from homology"/>
<keyword evidence="10" id="KW-0325">Glycoprotein</keyword>
<evidence type="ECO:0000256" key="13">
    <source>
        <dbReference type="SAM" id="Phobius"/>
    </source>
</evidence>
<sequence length="652" mass="73315">MLTVLLFRIALVYSASIAIEIVTPDRLNEIADTLIETYMNDRCVVIISASGYVASSSVPAVYVSGYSQKSAESLTNASLTSEERYKKDVLAPVLELGCTGYIVQAENPETQFRLIEKTFVHVISRTQRRFIFLPTIVQISESSTWLQSEVLDTGNFDFQSILHGESVQHVTDVIFAVPNNRTGDVDLFTHRFSGPDDVGGQEILLDTYEVENRKFKLAANLFPDKVRNLERKILRIAAFDYPPYNVMIDNEGENYRFDGAEWRFAVEFAKLHNCSLKPVVDNEDLWGVINENLTGNGVLGNLVEDKADVGIAALWSWHHEFRFLDFTAPSYRAGMACFVPEPKRIPQWLSPIFPFAPSLWATFITMIFVSIAFTGIVIRGESFVRFENSSKVNLSEIVLTVLGVMLLQGLVKEPDRPSWAALAMTLLVVSLLLATAYGSSLASAMTIPRFKAPIDTAKELAASGISWAGNHESWLYSIINAEEPEMRTLVKNFRVLTPAELARNAAKNDWAFPIERLPGGLYSIQDYLSSDAIEKMHMMRTDINFEYCVAMLRKSSPYTQWYTRRILEIQASGIPSYWGTDVVQQHLDIRTQLAVHSDNLVTHDPVKMTVGQVQGTFYILAIGLAISGLVFLKELYDAQKSTRQRKKEIEGY</sequence>
<evidence type="ECO:0000259" key="14">
    <source>
        <dbReference type="Pfam" id="PF00060"/>
    </source>
</evidence>
<gene>
    <name evidence="17" type="primary">LOC124294804</name>
</gene>
<reference evidence="17" key="1">
    <citation type="submission" date="2025-08" db="UniProtKB">
        <authorList>
            <consortium name="RefSeq"/>
        </authorList>
    </citation>
    <scope>IDENTIFICATION</scope>
    <source>
        <tissue evidence="17">Thorax and Abdomen</tissue>
    </source>
</reference>
<organism evidence="16 17">
    <name type="scientific">Neodiprion lecontei</name>
    <name type="common">Redheaded pine sawfly</name>
    <dbReference type="NCBI Taxonomy" id="441921"/>
    <lineage>
        <taxon>Eukaryota</taxon>
        <taxon>Metazoa</taxon>
        <taxon>Ecdysozoa</taxon>
        <taxon>Arthropoda</taxon>
        <taxon>Hexapoda</taxon>
        <taxon>Insecta</taxon>
        <taxon>Pterygota</taxon>
        <taxon>Neoptera</taxon>
        <taxon>Endopterygota</taxon>
        <taxon>Hymenoptera</taxon>
        <taxon>Tenthredinoidea</taxon>
        <taxon>Diprionidae</taxon>
        <taxon>Diprioninae</taxon>
        <taxon>Neodiprion</taxon>
    </lineage>
</organism>
<evidence type="ECO:0000256" key="1">
    <source>
        <dbReference type="ARBA" id="ARBA00004651"/>
    </source>
</evidence>
<evidence type="ECO:0000256" key="4">
    <source>
        <dbReference type="ARBA" id="ARBA00022475"/>
    </source>
</evidence>
<keyword evidence="5 13" id="KW-0812">Transmembrane</keyword>
<dbReference type="Gene3D" id="3.40.190.10">
    <property type="entry name" value="Periplasmic binding protein-like II"/>
    <property type="match status" value="1"/>
</dbReference>
<dbReference type="Pfam" id="PF00060">
    <property type="entry name" value="Lig_chan"/>
    <property type="match status" value="1"/>
</dbReference>
<dbReference type="Proteomes" id="UP000829291">
    <property type="component" value="Chromosome 5"/>
</dbReference>
<keyword evidence="16" id="KW-1185">Reference proteome</keyword>
<keyword evidence="3" id="KW-0813">Transport</keyword>
<evidence type="ECO:0000256" key="12">
    <source>
        <dbReference type="ARBA" id="ARBA00023303"/>
    </source>
</evidence>
<comment type="similarity">
    <text evidence="2">Belongs to the glutamate-gated ion channel (TC 1.A.10.1) family.</text>
</comment>
<keyword evidence="9" id="KW-0675">Receptor</keyword>
<dbReference type="InterPro" id="IPR052192">
    <property type="entry name" value="Insect_Ionotropic_Sensory_Rcpt"/>
</dbReference>
<feature type="transmembrane region" description="Helical" evidence="13">
    <location>
        <begin position="417"/>
        <end position="439"/>
    </location>
</feature>
<keyword evidence="6 13" id="KW-1133">Transmembrane helix</keyword>
<keyword evidence="12" id="KW-0407">Ion channel</keyword>
<keyword evidence="11" id="KW-1071">Ligand-gated ion channel</keyword>
<comment type="subcellular location">
    <subcellularLocation>
        <location evidence="1">Cell membrane</location>
        <topology evidence="1">Multi-pass membrane protein</topology>
    </subcellularLocation>
</comment>
<keyword evidence="4" id="KW-1003">Cell membrane</keyword>
<feature type="domain" description="Ionotropic glutamate receptor L-glutamate and glycine-binding" evidence="15">
    <location>
        <begin position="233"/>
        <end position="342"/>
    </location>
</feature>